<accession>A0A9Q5HY10</accession>
<keyword evidence="2" id="KW-1185">Reference proteome</keyword>
<evidence type="ECO:0000313" key="1">
    <source>
        <dbReference type="EMBL" id="OCB88106.1"/>
    </source>
</evidence>
<organism evidence="1 2">
    <name type="scientific">Sanghuangporus baumii</name>
    <name type="common">Phellinus baumii</name>
    <dbReference type="NCBI Taxonomy" id="108892"/>
    <lineage>
        <taxon>Eukaryota</taxon>
        <taxon>Fungi</taxon>
        <taxon>Dikarya</taxon>
        <taxon>Basidiomycota</taxon>
        <taxon>Agaricomycotina</taxon>
        <taxon>Agaricomycetes</taxon>
        <taxon>Hymenochaetales</taxon>
        <taxon>Hymenochaetaceae</taxon>
        <taxon>Sanghuangporus</taxon>
    </lineage>
</organism>
<name>A0A9Q5HY10_SANBA</name>
<protein>
    <submittedName>
        <fullName evidence="1">Rcc1/blip-II</fullName>
    </submittedName>
</protein>
<reference evidence="1" key="1">
    <citation type="submission" date="2016-06" db="EMBL/GenBank/DDBJ databases">
        <title>Draft Genome sequence of the fungus Inonotus baumii.</title>
        <authorList>
            <person name="Zhu H."/>
            <person name="Lin W."/>
        </authorList>
    </citation>
    <scope>NUCLEOTIDE SEQUENCE</scope>
    <source>
        <strain evidence="1">821</strain>
    </source>
</reference>
<sequence length="260" mass="29349">MISFFGARYLLAYTYSFSFSSGFSALGFGIPPQWSSRKTRPENGIPRPVQVDFPKNTAIVDLVEGESSFHALVSWVWVYVWEPDLGILVIGNVVPPRQHGVGLFLFRVGTVTNYLLPAISKLPQLPGSSDDQELDDEEATRIVKIGGMDEVLFGLTNKGRVLEFGGLDDKTHAERSQWQHYVLPQLLNFSKADRIRAIPALARRWKSDDGTLEATRRRRPPPPKKIRIANICPTVADLFSSFYVPDWFSTLRRLCSIDHQ</sequence>
<dbReference type="Proteomes" id="UP000757232">
    <property type="component" value="Unassembled WGS sequence"/>
</dbReference>
<evidence type="ECO:0000313" key="2">
    <source>
        <dbReference type="Proteomes" id="UP000757232"/>
    </source>
</evidence>
<comment type="caution">
    <text evidence="1">The sequence shown here is derived from an EMBL/GenBank/DDBJ whole genome shotgun (WGS) entry which is preliminary data.</text>
</comment>
<proteinExistence type="predicted"/>
<gene>
    <name evidence="1" type="ORF">A7U60_g4732</name>
</gene>
<dbReference type="AlphaFoldDB" id="A0A9Q5HY10"/>
<dbReference type="OrthoDB" id="61110at2759"/>
<dbReference type="EMBL" id="LNZH02000184">
    <property type="protein sequence ID" value="OCB88106.1"/>
    <property type="molecule type" value="Genomic_DNA"/>
</dbReference>